<evidence type="ECO:0000313" key="9">
    <source>
        <dbReference type="Proteomes" id="UP000009170"/>
    </source>
</evidence>
<dbReference type="Proteomes" id="UP000009170">
    <property type="component" value="Unassembled WGS sequence"/>
</dbReference>
<dbReference type="SUPFAM" id="SSF143081">
    <property type="entry name" value="BB1717-like"/>
    <property type="match status" value="1"/>
</dbReference>
<name>A0A090M5D3_OSTTA</name>
<dbReference type="AlphaFoldDB" id="A0A090M5D3"/>
<dbReference type="Gene3D" id="3.90.1680.10">
    <property type="entry name" value="SOS response associated peptidase-like"/>
    <property type="match status" value="1"/>
</dbReference>
<evidence type="ECO:0000256" key="5">
    <source>
        <dbReference type="ARBA" id="ARBA00023124"/>
    </source>
</evidence>
<sequence length="298" mass="32517">MCGRVALASRDAVKACAGVDRELTSPTPLERDGEWARAGGRNASPGCAIAAVRIAAVEADDDGASARLARATVGDRRACAIEDVVWGVRFDSRRGGNFERSFNARVEGLLGGDESTFAAKLAKTVNGRCVVYVDGFYEWREEGPKGAKTRVKQPYMVRRADGKPLALASVLTPEKARSDAVDDFPRREAAVITMPSAGGELAWLHDRQPLFLWNDRDFDEWLFGDWARMARERRAKDVKGLLQWHPVTTKINHAAYDGEDASAPVKRAVEKDAGSVAALFAAATKKRKVDDETAVQID</sequence>
<evidence type="ECO:0000256" key="6">
    <source>
        <dbReference type="ARBA" id="ARBA00023125"/>
    </source>
</evidence>
<dbReference type="InParanoid" id="A0A090M5D3"/>
<protein>
    <recommendedName>
        <fullName evidence="10">Embryonic stem cell-specific 5-hydroxymethylcytosine-binding protein</fullName>
    </recommendedName>
</protein>
<comment type="caution">
    <text evidence="8">The sequence shown here is derived from an EMBL/GenBank/DDBJ whole genome shotgun (WGS) entry which is preliminary data.</text>
</comment>
<evidence type="ECO:0008006" key="10">
    <source>
        <dbReference type="Google" id="ProtNLM"/>
    </source>
</evidence>
<dbReference type="GO" id="GO:0106300">
    <property type="term" value="P:protein-DNA covalent cross-linking repair"/>
    <property type="evidence" value="ECO:0007669"/>
    <property type="project" value="InterPro"/>
</dbReference>
<dbReference type="GO" id="GO:0008233">
    <property type="term" value="F:peptidase activity"/>
    <property type="evidence" value="ECO:0007669"/>
    <property type="project" value="UniProtKB-KW"/>
</dbReference>
<dbReference type="PANTHER" id="PTHR13604:SF0">
    <property type="entry name" value="ABASIC SITE PROCESSING PROTEIN HMCES"/>
    <property type="match status" value="1"/>
</dbReference>
<organism evidence="8 9">
    <name type="scientific">Ostreococcus tauri</name>
    <name type="common">Marine green alga</name>
    <dbReference type="NCBI Taxonomy" id="70448"/>
    <lineage>
        <taxon>Eukaryota</taxon>
        <taxon>Viridiplantae</taxon>
        <taxon>Chlorophyta</taxon>
        <taxon>Mamiellophyceae</taxon>
        <taxon>Mamiellales</taxon>
        <taxon>Bathycoccaceae</taxon>
        <taxon>Ostreococcus</taxon>
    </lineage>
</organism>
<keyword evidence="9" id="KW-1185">Reference proteome</keyword>
<dbReference type="PANTHER" id="PTHR13604">
    <property type="entry name" value="DC12-RELATED"/>
    <property type="match status" value="1"/>
</dbReference>
<dbReference type="STRING" id="70448.A0A090M5D3"/>
<reference evidence="9" key="1">
    <citation type="journal article" date="2006" name="Proc. Natl. Acad. Sci. U.S.A.">
        <title>Genome analysis of the smallest free-living eukaryote Ostreococcus tauri unveils many unique features.</title>
        <authorList>
            <person name="Derelle E."/>
            <person name="Ferraz C."/>
            <person name="Rombauts S."/>
            <person name="Rouze P."/>
            <person name="Worden A.Z."/>
            <person name="Robbens S."/>
            <person name="Partensky F."/>
            <person name="Degroeve S."/>
            <person name="Echeynie S."/>
            <person name="Cooke R."/>
            <person name="Saeys Y."/>
            <person name="Wuyts J."/>
            <person name="Jabbari K."/>
            <person name="Bowler C."/>
            <person name="Panaud O."/>
            <person name="Piegu B."/>
            <person name="Ball S.G."/>
            <person name="Ral J.-P."/>
            <person name="Bouget F.-Y."/>
            <person name="Piganeau G."/>
            <person name="De Baets B."/>
            <person name="Picard A."/>
            <person name="Delseny M."/>
            <person name="Demaille J."/>
            <person name="Van de Peer Y."/>
            <person name="Moreau H."/>
        </authorList>
    </citation>
    <scope>NUCLEOTIDE SEQUENCE [LARGE SCALE GENOMIC DNA]</scope>
    <source>
        <strain evidence="9">OTTH 0595 / CCAP 157/2 / RCC745</strain>
    </source>
</reference>
<dbReference type="GO" id="GO:0016829">
    <property type="term" value="F:lyase activity"/>
    <property type="evidence" value="ECO:0007669"/>
    <property type="project" value="UniProtKB-KW"/>
</dbReference>
<keyword evidence="2" id="KW-0645">Protease</keyword>
<dbReference type="GO" id="GO:0003697">
    <property type="term" value="F:single-stranded DNA binding"/>
    <property type="evidence" value="ECO:0007669"/>
    <property type="project" value="InterPro"/>
</dbReference>
<evidence type="ECO:0000256" key="7">
    <source>
        <dbReference type="ARBA" id="ARBA00023239"/>
    </source>
</evidence>
<dbReference type="Pfam" id="PF02586">
    <property type="entry name" value="SRAP"/>
    <property type="match status" value="1"/>
</dbReference>
<dbReference type="RefSeq" id="XP_022839806.1">
    <property type="nucleotide sequence ID" value="XM_022983172.1"/>
</dbReference>
<keyword evidence="7" id="KW-0456">Lyase</keyword>
<evidence type="ECO:0000256" key="3">
    <source>
        <dbReference type="ARBA" id="ARBA00022763"/>
    </source>
</evidence>
<evidence type="ECO:0000256" key="1">
    <source>
        <dbReference type="ARBA" id="ARBA00008136"/>
    </source>
</evidence>
<evidence type="ECO:0000313" key="8">
    <source>
        <dbReference type="EMBL" id="CEF99381.1"/>
    </source>
</evidence>
<keyword evidence="3" id="KW-0227">DNA damage</keyword>
<comment type="similarity">
    <text evidence="1">Belongs to the SOS response-associated peptidase family.</text>
</comment>
<keyword evidence="4" id="KW-0378">Hydrolase</keyword>
<dbReference type="KEGG" id="ota:OT_ostta10g02000"/>
<evidence type="ECO:0000256" key="2">
    <source>
        <dbReference type="ARBA" id="ARBA00022670"/>
    </source>
</evidence>
<evidence type="ECO:0000256" key="4">
    <source>
        <dbReference type="ARBA" id="ARBA00022801"/>
    </source>
</evidence>
<gene>
    <name evidence="8" type="ORF">OT_ostta10g02000</name>
</gene>
<proteinExistence type="inferred from homology"/>
<dbReference type="OrthoDB" id="2111841at2759"/>
<dbReference type="InterPro" id="IPR003738">
    <property type="entry name" value="SRAP"/>
</dbReference>
<keyword evidence="5" id="KW-0190">Covalent protein-DNA linkage</keyword>
<reference evidence="8 9" key="2">
    <citation type="journal article" date="2014" name="BMC Genomics">
        <title>An improved genome of the model marine alga Ostreococcus tauri unfolds by assessing Illumina de novo assemblies.</title>
        <authorList>
            <person name="Blanc-Mathieu R."/>
            <person name="Verhelst B."/>
            <person name="Derelle E."/>
            <person name="Rombauts S."/>
            <person name="Bouget F.Y."/>
            <person name="Carre I."/>
            <person name="Chateau A."/>
            <person name="Eyre-Walker A."/>
            <person name="Grimsley N."/>
            <person name="Moreau H."/>
            <person name="Piegu B."/>
            <person name="Rivals E."/>
            <person name="Schackwitz W."/>
            <person name="Van de Peer Y."/>
            <person name="Piganeau G."/>
        </authorList>
    </citation>
    <scope>NUCLEOTIDE SEQUENCE [LARGE SCALE GENOMIC DNA]</scope>
    <source>
        <strain evidence="9">OTTH 0595 / CCAP 157/2 / RCC745</strain>
    </source>
</reference>
<dbReference type="EMBL" id="CAID01000010">
    <property type="protein sequence ID" value="CEF99381.1"/>
    <property type="molecule type" value="Genomic_DNA"/>
</dbReference>
<dbReference type="InterPro" id="IPR036590">
    <property type="entry name" value="SRAP-like"/>
</dbReference>
<dbReference type="GO" id="GO:0006508">
    <property type="term" value="P:proteolysis"/>
    <property type="evidence" value="ECO:0007669"/>
    <property type="project" value="UniProtKB-KW"/>
</dbReference>
<keyword evidence="6" id="KW-0238">DNA-binding</keyword>
<accession>A0A090M5D3</accession>
<dbReference type="GeneID" id="9832170"/>